<evidence type="ECO:0000313" key="2">
    <source>
        <dbReference type="EMBL" id="MFC0626524.1"/>
    </source>
</evidence>
<dbReference type="EMBL" id="JBHLTC010000028">
    <property type="protein sequence ID" value="MFC0626524.1"/>
    <property type="molecule type" value="Genomic_DNA"/>
</dbReference>
<gene>
    <name evidence="2" type="ORF">ACFFGN_20765</name>
</gene>
<proteinExistence type="predicted"/>
<name>A0ABV6QPG0_9ACTN</name>
<dbReference type="Proteomes" id="UP001589890">
    <property type="component" value="Unassembled WGS sequence"/>
</dbReference>
<feature type="region of interest" description="Disordered" evidence="1">
    <location>
        <begin position="1"/>
        <end position="27"/>
    </location>
</feature>
<evidence type="ECO:0000313" key="3">
    <source>
        <dbReference type="Proteomes" id="UP001589890"/>
    </source>
</evidence>
<dbReference type="InterPro" id="IPR021400">
    <property type="entry name" value="DUF3039"/>
</dbReference>
<organism evidence="2 3">
    <name type="scientific">Kribbella deserti</name>
    <dbReference type="NCBI Taxonomy" id="1926257"/>
    <lineage>
        <taxon>Bacteria</taxon>
        <taxon>Bacillati</taxon>
        <taxon>Actinomycetota</taxon>
        <taxon>Actinomycetes</taxon>
        <taxon>Propionibacteriales</taxon>
        <taxon>Kribbellaceae</taxon>
        <taxon>Kribbella</taxon>
    </lineage>
</organism>
<feature type="compositionally biased region" description="Basic and acidic residues" evidence="1">
    <location>
        <begin position="13"/>
        <end position="27"/>
    </location>
</feature>
<comment type="caution">
    <text evidence="2">The sequence shown here is derived from an EMBL/GenBank/DDBJ whole genome shotgun (WGS) entry which is preliminary data.</text>
</comment>
<dbReference type="Pfam" id="PF11238">
    <property type="entry name" value="DUF3039"/>
    <property type="match status" value="1"/>
</dbReference>
<protein>
    <submittedName>
        <fullName evidence="2">DUF3039 domain-containing protein</fullName>
    </submittedName>
</protein>
<keyword evidence="3" id="KW-1185">Reference proteome</keyword>
<dbReference type="RefSeq" id="WP_380050204.1">
    <property type="nucleotide sequence ID" value="NZ_JBHLTC010000028.1"/>
</dbReference>
<evidence type="ECO:0000256" key="1">
    <source>
        <dbReference type="SAM" id="MobiDB-lite"/>
    </source>
</evidence>
<sequence>MSTQLSPGAETIVDERTKPSLDEGDHERFSHYVPKDKLTEAMVMGTPVVALCGKVWVPSRDPQKFPVCPECKEIWESMKPGDDKGDGDKGGDKS</sequence>
<reference evidence="2 3" key="1">
    <citation type="submission" date="2024-09" db="EMBL/GenBank/DDBJ databases">
        <authorList>
            <person name="Sun Q."/>
            <person name="Mori K."/>
        </authorList>
    </citation>
    <scope>NUCLEOTIDE SEQUENCE [LARGE SCALE GENOMIC DNA]</scope>
    <source>
        <strain evidence="2 3">CGMCC 1.15906</strain>
    </source>
</reference>
<accession>A0ABV6QPG0</accession>